<dbReference type="Pfam" id="PF00703">
    <property type="entry name" value="Glyco_hydro_2"/>
    <property type="match status" value="1"/>
</dbReference>
<sequence>MSRSRTGLASWRWRMASSNGNARADALPALKEWHPVSSFPSVIQMELVSMGAIPDPNIGENERMIQWVGEVDWEYECRFETPSAAEEFLDLVLEGLDTFATVSLNGVEILESDNMFVPHRVPVKSALRPARQQNELHILFESALKVGNRLEQKYGVRKAFLRDTRRNHMRKAQYHWGWDWGPILLTAGPYMPVYLDSYTVRIDNIHLASRLSEDHSSAVVTASVTVSPAGAGASAIVTITDPTGEEVGRAHIDLKGGSEGSSEISITRPQLWWPNGQGAHPLYTANVELLSAVGPEAVDRLTTRFGIRTIQVIQRPLDDHPGTTFMFRVNGRDIFIQGGNWIPADNMLPRISRQRYFDWVRLAEYCHLNMIRVWGGGIYETEDFFDACDEMGILVWHDYAFACNNLPTHDDFVESVAKEAEAQTMRLRNRASLALLCGGNEDFMFVDFDGIQYDHYDTVGPFDDKPFPQRKIYLEVLPKVAARLCPDVFYWANSPYGGAIANDATVGDIHQWSVWHGEQRPYQEYKSLSGRFVSEFGMHGFPVQRTVDLFTRGAASPRETHPQSRLVDCHNKSHGAHTRIARYLAENFRFDMTSLRNLAYSSQLMQAEAYTFALRDWKRLFGGPGRERCAGAVIWQLNDCYPVTSWAFVDFFLRPKPAFYAIRRQFAPVSVAAERTPSTLWVDEDKPPASKVPSFALFAHNTTPENVECVLSLRAYDFERGAWAELAEEKAPRRVTLKAGQSSELGTLGPQPSWTEDSLIILEVTLLDGGSGRQLARCVEWPEPYRYLYWPDDTSMSIRVEPVGEHLAPSATAENTDRVAWEDAVTVVSNQPLKGVWLEPVYDGTEKDDDPEPLWEDNMCDLLPDEKITVRVKGLKGRKLGARFLGDWEVGKLAPAVTLSKGNES</sequence>
<keyword evidence="6" id="KW-0326">Glycosidase</keyword>
<dbReference type="PANTHER" id="PTHR43730:SF1">
    <property type="entry name" value="BETA-MANNOSIDASE"/>
    <property type="match status" value="1"/>
</dbReference>
<evidence type="ECO:0000259" key="12">
    <source>
        <dbReference type="Pfam" id="PF17786"/>
    </source>
</evidence>
<dbReference type="InterPro" id="IPR041447">
    <property type="entry name" value="Mannosidase_ig"/>
</dbReference>
<dbReference type="PANTHER" id="PTHR43730">
    <property type="entry name" value="BETA-MANNOSIDASE"/>
    <property type="match status" value="1"/>
</dbReference>
<dbReference type="InterPro" id="IPR006102">
    <property type="entry name" value="Ig-like_GH2"/>
</dbReference>
<evidence type="ECO:0000259" key="13">
    <source>
        <dbReference type="Pfam" id="PF22666"/>
    </source>
</evidence>
<dbReference type="Proteomes" id="UP001174694">
    <property type="component" value="Unassembled WGS sequence"/>
</dbReference>
<dbReference type="SUPFAM" id="SSF49785">
    <property type="entry name" value="Galactose-binding domain-like"/>
    <property type="match status" value="1"/>
</dbReference>
<dbReference type="InterPro" id="IPR008979">
    <property type="entry name" value="Galactose-bd-like_sf"/>
</dbReference>
<keyword evidence="7" id="KW-0624">Polysaccharide degradation</keyword>
<dbReference type="EC" id="3.2.1.25" evidence="3"/>
<comment type="pathway">
    <text evidence="2">Glycan metabolism; N-glycan degradation.</text>
</comment>
<name>A0AA38VJP6_9PEZI</name>
<organism evidence="14 15">
    <name type="scientific">Pleurostoma richardsiae</name>
    <dbReference type="NCBI Taxonomy" id="41990"/>
    <lineage>
        <taxon>Eukaryota</taxon>
        <taxon>Fungi</taxon>
        <taxon>Dikarya</taxon>
        <taxon>Ascomycota</taxon>
        <taxon>Pezizomycotina</taxon>
        <taxon>Sordariomycetes</taxon>
        <taxon>Sordariomycetidae</taxon>
        <taxon>Calosphaeriales</taxon>
        <taxon>Pleurostomataceae</taxon>
        <taxon>Pleurostoma</taxon>
    </lineage>
</organism>
<comment type="caution">
    <text evidence="14">The sequence shown here is derived from an EMBL/GenBank/DDBJ whole genome shotgun (WGS) entry which is preliminary data.</text>
</comment>
<dbReference type="Gene3D" id="3.20.20.80">
    <property type="entry name" value="Glycosidases"/>
    <property type="match status" value="1"/>
</dbReference>
<comment type="similarity">
    <text evidence="8">Belongs to the glycosyl hydrolase 2 family. Beta-mannosidase B subfamily.</text>
</comment>
<evidence type="ECO:0000256" key="5">
    <source>
        <dbReference type="ARBA" id="ARBA00023277"/>
    </source>
</evidence>
<feature type="domain" description="Mannosidase Ig/CBM-like" evidence="12">
    <location>
        <begin position="695"/>
        <end position="787"/>
    </location>
</feature>
<accession>A0AA38VJP6</accession>
<feature type="domain" description="Glycoside hydrolase family 2 immunoglobulin-like beta-sandwich" evidence="11">
    <location>
        <begin position="200"/>
        <end position="308"/>
    </location>
</feature>
<proteinExistence type="inferred from homology"/>
<evidence type="ECO:0000313" key="14">
    <source>
        <dbReference type="EMBL" id="KAJ9136624.1"/>
    </source>
</evidence>
<dbReference type="SUPFAM" id="SSF51445">
    <property type="entry name" value="(Trans)glycosidases"/>
    <property type="match status" value="1"/>
</dbReference>
<dbReference type="Pfam" id="PF17786">
    <property type="entry name" value="Mannosidase_ig"/>
    <property type="match status" value="1"/>
</dbReference>
<gene>
    <name evidence="14" type="ORF">NKR23_g9726</name>
</gene>
<keyword evidence="4" id="KW-0378">Hydrolase</keyword>
<dbReference type="GO" id="GO:0000272">
    <property type="term" value="P:polysaccharide catabolic process"/>
    <property type="evidence" value="ECO:0007669"/>
    <property type="project" value="UniProtKB-KW"/>
</dbReference>
<feature type="domain" description="Beta-mannosidase-like galactose-binding" evidence="13">
    <location>
        <begin position="13"/>
        <end position="190"/>
    </location>
</feature>
<dbReference type="GO" id="GO:0004567">
    <property type="term" value="F:beta-mannosidase activity"/>
    <property type="evidence" value="ECO:0007669"/>
    <property type="project" value="UniProtKB-EC"/>
</dbReference>
<keyword evidence="5" id="KW-0119">Carbohydrate metabolism</keyword>
<reference evidence="14" key="1">
    <citation type="submission" date="2022-07" db="EMBL/GenBank/DDBJ databases">
        <title>Fungi with potential for degradation of polypropylene.</title>
        <authorList>
            <person name="Gostincar C."/>
        </authorList>
    </citation>
    <scope>NUCLEOTIDE SEQUENCE</scope>
    <source>
        <strain evidence="14">EXF-13308</strain>
    </source>
</reference>
<evidence type="ECO:0000259" key="11">
    <source>
        <dbReference type="Pfam" id="PF00703"/>
    </source>
</evidence>
<evidence type="ECO:0000256" key="7">
    <source>
        <dbReference type="ARBA" id="ARBA00023326"/>
    </source>
</evidence>
<evidence type="ECO:0000256" key="2">
    <source>
        <dbReference type="ARBA" id="ARBA00004740"/>
    </source>
</evidence>
<dbReference type="SUPFAM" id="SSF49303">
    <property type="entry name" value="beta-Galactosidase/glucuronidase domain"/>
    <property type="match status" value="1"/>
</dbReference>
<evidence type="ECO:0000256" key="9">
    <source>
        <dbReference type="ARBA" id="ARBA00041069"/>
    </source>
</evidence>
<evidence type="ECO:0000256" key="8">
    <source>
        <dbReference type="ARBA" id="ARBA00038429"/>
    </source>
</evidence>
<comment type="catalytic activity">
    <reaction evidence="1">
        <text>Hydrolysis of terminal, non-reducing beta-D-mannose residues in beta-D-mannosides.</text>
        <dbReference type="EC" id="3.2.1.25"/>
    </reaction>
</comment>
<dbReference type="InterPro" id="IPR017853">
    <property type="entry name" value="GH"/>
</dbReference>
<evidence type="ECO:0000256" key="3">
    <source>
        <dbReference type="ARBA" id="ARBA00012754"/>
    </source>
</evidence>
<dbReference type="InterPro" id="IPR036156">
    <property type="entry name" value="Beta-gal/glucu_dom_sf"/>
</dbReference>
<evidence type="ECO:0000256" key="4">
    <source>
        <dbReference type="ARBA" id="ARBA00022801"/>
    </source>
</evidence>
<protein>
    <recommendedName>
        <fullName evidence="9">Beta-mannosidase B</fullName>
        <ecNumber evidence="3">3.2.1.25</ecNumber>
    </recommendedName>
    <alternativeName>
        <fullName evidence="10">Mannanase B</fullName>
    </alternativeName>
</protein>
<dbReference type="Pfam" id="PF22666">
    <property type="entry name" value="Glyco_hydro_2_N2"/>
    <property type="match status" value="1"/>
</dbReference>
<evidence type="ECO:0000256" key="1">
    <source>
        <dbReference type="ARBA" id="ARBA00000829"/>
    </source>
</evidence>
<evidence type="ECO:0000313" key="15">
    <source>
        <dbReference type="Proteomes" id="UP001174694"/>
    </source>
</evidence>
<keyword evidence="15" id="KW-1185">Reference proteome</keyword>
<dbReference type="InterPro" id="IPR013783">
    <property type="entry name" value="Ig-like_fold"/>
</dbReference>
<dbReference type="InterPro" id="IPR050887">
    <property type="entry name" value="Beta-mannosidase_GH2"/>
</dbReference>
<dbReference type="GO" id="GO:0006516">
    <property type="term" value="P:glycoprotein catabolic process"/>
    <property type="evidence" value="ECO:0007669"/>
    <property type="project" value="TreeGrafter"/>
</dbReference>
<dbReference type="Gene3D" id="2.60.120.260">
    <property type="entry name" value="Galactose-binding domain-like"/>
    <property type="match status" value="1"/>
</dbReference>
<dbReference type="FunFam" id="3.20.20.80:FF:000050">
    <property type="entry name" value="Beta-mannosidase B"/>
    <property type="match status" value="1"/>
</dbReference>
<evidence type="ECO:0000256" key="10">
    <source>
        <dbReference type="ARBA" id="ARBA00041614"/>
    </source>
</evidence>
<dbReference type="EMBL" id="JANBVO010000039">
    <property type="protein sequence ID" value="KAJ9136624.1"/>
    <property type="molecule type" value="Genomic_DNA"/>
</dbReference>
<dbReference type="InterPro" id="IPR054593">
    <property type="entry name" value="Beta-mannosidase-like_N2"/>
</dbReference>
<dbReference type="AlphaFoldDB" id="A0AA38VJP6"/>
<dbReference type="Gene3D" id="2.60.40.10">
    <property type="entry name" value="Immunoglobulins"/>
    <property type="match status" value="1"/>
</dbReference>
<evidence type="ECO:0000256" key="6">
    <source>
        <dbReference type="ARBA" id="ARBA00023295"/>
    </source>
</evidence>